<feature type="region of interest" description="Disordered" evidence="1">
    <location>
        <begin position="1"/>
        <end position="73"/>
    </location>
</feature>
<evidence type="ECO:0000313" key="3">
    <source>
        <dbReference type="Proteomes" id="UP000821866"/>
    </source>
</evidence>
<keyword evidence="3" id="KW-1185">Reference proteome</keyword>
<reference evidence="2" key="1">
    <citation type="journal article" date="2020" name="Cell">
        <title>Large-Scale Comparative Analyses of Tick Genomes Elucidate Their Genetic Diversity and Vector Capacities.</title>
        <authorList>
            <consortium name="Tick Genome and Microbiome Consortium (TIGMIC)"/>
            <person name="Jia N."/>
            <person name="Wang J."/>
            <person name="Shi W."/>
            <person name="Du L."/>
            <person name="Sun Y."/>
            <person name="Zhan W."/>
            <person name="Jiang J.F."/>
            <person name="Wang Q."/>
            <person name="Zhang B."/>
            <person name="Ji P."/>
            <person name="Bell-Sakyi L."/>
            <person name="Cui X.M."/>
            <person name="Yuan T.T."/>
            <person name="Jiang B.G."/>
            <person name="Yang W.F."/>
            <person name="Lam T.T."/>
            <person name="Chang Q.C."/>
            <person name="Ding S.J."/>
            <person name="Wang X.J."/>
            <person name="Zhu J.G."/>
            <person name="Ruan X.D."/>
            <person name="Zhao L."/>
            <person name="Wei J.T."/>
            <person name="Ye R.Z."/>
            <person name="Que T.C."/>
            <person name="Du C.H."/>
            <person name="Zhou Y.H."/>
            <person name="Cheng J.X."/>
            <person name="Dai P.F."/>
            <person name="Guo W.B."/>
            <person name="Han X.H."/>
            <person name="Huang E.J."/>
            <person name="Li L.F."/>
            <person name="Wei W."/>
            <person name="Gao Y.C."/>
            <person name="Liu J.Z."/>
            <person name="Shao H.Z."/>
            <person name="Wang X."/>
            <person name="Wang C.C."/>
            <person name="Yang T.C."/>
            <person name="Huo Q.B."/>
            <person name="Li W."/>
            <person name="Chen H.Y."/>
            <person name="Chen S.E."/>
            <person name="Zhou L.G."/>
            <person name="Ni X.B."/>
            <person name="Tian J.H."/>
            <person name="Sheng Y."/>
            <person name="Liu T."/>
            <person name="Pan Y.S."/>
            <person name="Xia L.Y."/>
            <person name="Li J."/>
            <person name="Zhao F."/>
            <person name="Cao W.C."/>
        </authorList>
    </citation>
    <scope>NUCLEOTIDE SEQUENCE</scope>
    <source>
        <strain evidence="2">Rmic-2018</strain>
    </source>
</reference>
<gene>
    <name evidence="2" type="ORF">HPB51_012546</name>
</gene>
<dbReference type="EMBL" id="JABSTU010000009">
    <property type="protein sequence ID" value="KAH8021151.1"/>
    <property type="molecule type" value="Genomic_DNA"/>
</dbReference>
<sequence length="135" mass="15126">MEYQVTGEDIDPKEIMPDQGWQTASCRRAQNEGSKRVPSYSASKRNEHKPRNRANVKNKTTRASRMPQQPKNDIRIIIRPRGGLNIAWVGPRTIAEAISTSAGISPSEEQADTLCPNIKQNFLVASTPKRENANR</sequence>
<dbReference type="Proteomes" id="UP000821866">
    <property type="component" value="Chromosome 7"/>
</dbReference>
<reference evidence="2" key="2">
    <citation type="submission" date="2021-09" db="EMBL/GenBank/DDBJ databases">
        <authorList>
            <person name="Jia N."/>
            <person name="Wang J."/>
            <person name="Shi W."/>
            <person name="Du L."/>
            <person name="Sun Y."/>
            <person name="Zhan W."/>
            <person name="Jiang J."/>
            <person name="Wang Q."/>
            <person name="Zhang B."/>
            <person name="Ji P."/>
            <person name="Sakyi L.B."/>
            <person name="Cui X."/>
            <person name="Yuan T."/>
            <person name="Jiang B."/>
            <person name="Yang W."/>
            <person name="Lam T.T.-Y."/>
            <person name="Chang Q."/>
            <person name="Ding S."/>
            <person name="Wang X."/>
            <person name="Zhu J."/>
            <person name="Ruan X."/>
            <person name="Zhao L."/>
            <person name="Wei J."/>
            <person name="Que T."/>
            <person name="Du C."/>
            <person name="Cheng J."/>
            <person name="Dai P."/>
            <person name="Han X."/>
            <person name="Huang E."/>
            <person name="Gao Y."/>
            <person name="Liu J."/>
            <person name="Shao H."/>
            <person name="Ye R."/>
            <person name="Li L."/>
            <person name="Wei W."/>
            <person name="Wang X."/>
            <person name="Wang C."/>
            <person name="Huo Q."/>
            <person name="Li W."/>
            <person name="Guo W."/>
            <person name="Chen H."/>
            <person name="Chen S."/>
            <person name="Zhou L."/>
            <person name="Zhou L."/>
            <person name="Ni X."/>
            <person name="Tian J."/>
            <person name="Zhou Y."/>
            <person name="Sheng Y."/>
            <person name="Liu T."/>
            <person name="Pan Y."/>
            <person name="Xia L."/>
            <person name="Li J."/>
            <person name="Zhao F."/>
            <person name="Cao W."/>
        </authorList>
    </citation>
    <scope>NUCLEOTIDE SEQUENCE</scope>
    <source>
        <strain evidence="2">Rmic-2018</strain>
        <tissue evidence="2">Larvae</tissue>
    </source>
</reference>
<evidence type="ECO:0000313" key="2">
    <source>
        <dbReference type="EMBL" id="KAH8021151.1"/>
    </source>
</evidence>
<comment type="caution">
    <text evidence="2">The sequence shown here is derived from an EMBL/GenBank/DDBJ whole genome shotgun (WGS) entry which is preliminary data.</text>
</comment>
<organism evidence="2 3">
    <name type="scientific">Rhipicephalus microplus</name>
    <name type="common">Cattle tick</name>
    <name type="synonym">Boophilus microplus</name>
    <dbReference type="NCBI Taxonomy" id="6941"/>
    <lineage>
        <taxon>Eukaryota</taxon>
        <taxon>Metazoa</taxon>
        <taxon>Ecdysozoa</taxon>
        <taxon>Arthropoda</taxon>
        <taxon>Chelicerata</taxon>
        <taxon>Arachnida</taxon>
        <taxon>Acari</taxon>
        <taxon>Parasitiformes</taxon>
        <taxon>Ixodida</taxon>
        <taxon>Ixodoidea</taxon>
        <taxon>Ixodidae</taxon>
        <taxon>Rhipicephalinae</taxon>
        <taxon>Rhipicephalus</taxon>
        <taxon>Boophilus</taxon>
    </lineage>
</organism>
<evidence type="ECO:0000256" key="1">
    <source>
        <dbReference type="SAM" id="MobiDB-lite"/>
    </source>
</evidence>
<proteinExistence type="predicted"/>
<feature type="compositionally biased region" description="Basic residues" evidence="1">
    <location>
        <begin position="46"/>
        <end position="62"/>
    </location>
</feature>
<protein>
    <submittedName>
        <fullName evidence="2">Uncharacterized protein</fullName>
    </submittedName>
</protein>
<accession>A0A9J6DGD5</accession>
<dbReference type="AlphaFoldDB" id="A0A9J6DGD5"/>
<name>A0A9J6DGD5_RHIMP</name>